<dbReference type="InterPro" id="IPR013786">
    <property type="entry name" value="AcylCoA_DH/ox_N"/>
</dbReference>
<dbReference type="InterPro" id="IPR013107">
    <property type="entry name" value="Acyl-CoA_DH_C"/>
</dbReference>
<dbReference type="PANTHER" id="PTHR43884">
    <property type="entry name" value="ACYL-COA DEHYDROGENASE"/>
    <property type="match status" value="1"/>
</dbReference>
<evidence type="ECO:0000313" key="4">
    <source>
        <dbReference type="EMBL" id="MBB5158869.1"/>
    </source>
</evidence>
<evidence type="ECO:0000313" key="5">
    <source>
        <dbReference type="Proteomes" id="UP000584374"/>
    </source>
</evidence>
<dbReference type="GO" id="GO:0003995">
    <property type="term" value="F:acyl-CoA dehydrogenase activity"/>
    <property type="evidence" value="ECO:0007669"/>
    <property type="project" value="TreeGrafter"/>
</dbReference>
<dbReference type="Gene3D" id="2.40.110.10">
    <property type="entry name" value="Butyryl-CoA Dehydrogenase, subunit A, domain 2"/>
    <property type="match status" value="1"/>
</dbReference>
<gene>
    <name evidence="4" type="ORF">BJ970_006468</name>
</gene>
<dbReference type="InterPro" id="IPR037069">
    <property type="entry name" value="AcylCoA_DH/ox_N_sf"/>
</dbReference>
<evidence type="ECO:0000259" key="2">
    <source>
        <dbReference type="Pfam" id="PF02771"/>
    </source>
</evidence>
<name>A0A840QJ36_9PSEU</name>
<dbReference type="EMBL" id="JACHIW010000002">
    <property type="protein sequence ID" value="MBB5158869.1"/>
    <property type="molecule type" value="Genomic_DNA"/>
</dbReference>
<evidence type="ECO:0000256" key="1">
    <source>
        <dbReference type="ARBA" id="ARBA00023002"/>
    </source>
</evidence>
<evidence type="ECO:0000259" key="3">
    <source>
        <dbReference type="Pfam" id="PF08028"/>
    </source>
</evidence>
<feature type="domain" description="Acyl-CoA dehydrogenase/oxidase N-terminal" evidence="2">
    <location>
        <begin position="31"/>
        <end position="88"/>
    </location>
</feature>
<dbReference type="InterPro" id="IPR036250">
    <property type="entry name" value="AcylCo_DH-like_C"/>
</dbReference>
<dbReference type="Gene3D" id="1.10.540.10">
    <property type="entry name" value="Acyl-CoA dehydrogenase/oxidase, N-terminal domain"/>
    <property type="match status" value="1"/>
</dbReference>
<proteinExistence type="predicted"/>
<reference evidence="4 5" key="1">
    <citation type="submission" date="2020-08" db="EMBL/GenBank/DDBJ databases">
        <title>Sequencing the genomes of 1000 actinobacteria strains.</title>
        <authorList>
            <person name="Klenk H.-P."/>
        </authorList>
    </citation>
    <scope>NUCLEOTIDE SEQUENCE [LARGE SCALE GENOMIC DNA]</scope>
    <source>
        <strain evidence="4 5">DSM 45584</strain>
    </source>
</reference>
<keyword evidence="1" id="KW-0560">Oxidoreductase</keyword>
<dbReference type="PANTHER" id="PTHR43884:SF12">
    <property type="entry name" value="ISOVALERYL-COA DEHYDROGENASE, MITOCHONDRIAL-RELATED"/>
    <property type="match status" value="1"/>
</dbReference>
<protein>
    <submittedName>
        <fullName evidence="4">Alkylation response protein AidB-like acyl-CoA dehydrogenase</fullName>
    </submittedName>
</protein>
<dbReference type="AlphaFoldDB" id="A0A840QJ36"/>
<dbReference type="PIRSF" id="PIRSF016578">
    <property type="entry name" value="HsaA"/>
    <property type="match status" value="1"/>
</dbReference>
<organism evidence="4 5">
    <name type="scientific">Saccharopolyspora phatthalungensis</name>
    <dbReference type="NCBI Taxonomy" id="664693"/>
    <lineage>
        <taxon>Bacteria</taxon>
        <taxon>Bacillati</taxon>
        <taxon>Actinomycetota</taxon>
        <taxon>Actinomycetes</taxon>
        <taxon>Pseudonocardiales</taxon>
        <taxon>Pseudonocardiaceae</taxon>
        <taxon>Saccharopolyspora</taxon>
    </lineage>
</organism>
<dbReference type="InterPro" id="IPR046373">
    <property type="entry name" value="Acyl-CoA_Oxase/DH_mid-dom_sf"/>
</dbReference>
<dbReference type="Gene3D" id="1.20.140.10">
    <property type="entry name" value="Butyryl-CoA Dehydrogenase, subunit A, domain 3"/>
    <property type="match status" value="1"/>
</dbReference>
<dbReference type="Proteomes" id="UP000584374">
    <property type="component" value="Unassembled WGS sequence"/>
</dbReference>
<dbReference type="RefSeq" id="WP_184730911.1">
    <property type="nucleotide sequence ID" value="NZ_JACHIW010000002.1"/>
</dbReference>
<dbReference type="Pfam" id="PF08028">
    <property type="entry name" value="Acyl-CoA_dh_2"/>
    <property type="match status" value="1"/>
</dbReference>
<dbReference type="SUPFAM" id="SSF56645">
    <property type="entry name" value="Acyl-CoA dehydrogenase NM domain-like"/>
    <property type="match status" value="1"/>
</dbReference>
<sequence length="406" mass="43149">MGISAGRTAAEMLALARQLGPLLDGEARQGELEAAVTAKAAEALSNAGFLRIQVPKSFGGDQLAYVAVLKIFEELARADGSVAWLLRALVQHAGLFSTLLPDSGAKALFAEPAKTPAIAGMPAPLGKAERVEGGYEWVGRYGFASGSTCATHFTAGALVVEGGEPVLADNGEPLAVCAVIPREDVRELGNWEVYGMEATASIDYEIGPLFVSDDFVVPLTPFPTRLAREGSPSFKLGPKIALPTGHSAIMLGLAQRALEEVALLAPSRRRLGMPSALSDQSLFRHDLVLRHAELTAVRELFYVRMTDAEESVTGDKPGPLDAVRSDRCTQVARHLHDVAIRCVNFAHEWAGSSALRRGTIGRVWKNANAANTHAVLDRNNLVDAASTILEELATGAKHFMPATKSG</sequence>
<feature type="domain" description="Acyl-CoA dehydrogenase C-terminal" evidence="3">
    <location>
        <begin position="245"/>
        <end position="377"/>
    </location>
</feature>
<accession>A0A840QJ36</accession>
<dbReference type="SUPFAM" id="SSF47203">
    <property type="entry name" value="Acyl-CoA dehydrogenase C-terminal domain-like"/>
    <property type="match status" value="1"/>
</dbReference>
<comment type="caution">
    <text evidence="4">The sequence shown here is derived from an EMBL/GenBank/DDBJ whole genome shotgun (WGS) entry which is preliminary data.</text>
</comment>
<keyword evidence="5" id="KW-1185">Reference proteome</keyword>
<dbReference type="InterPro" id="IPR009100">
    <property type="entry name" value="AcylCoA_DH/oxidase_NM_dom_sf"/>
</dbReference>
<dbReference type="Pfam" id="PF02771">
    <property type="entry name" value="Acyl-CoA_dh_N"/>
    <property type="match status" value="1"/>
</dbReference>
<dbReference type="GO" id="GO:0050660">
    <property type="term" value="F:flavin adenine dinucleotide binding"/>
    <property type="evidence" value="ECO:0007669"/>
    <property type="project" value="InterPro"/>
</dbReference>